<feature type="transmembrane region" description="Helical" evidence="2">
    <location>
        <begin position="81"/>
        <end position="100"/>
    </location>
</feature>
<feature type="transmembrane region" description="Helical" evidence="2">
    <location>
        <begin position="186"/>
        <end position="205"/>
    </location>
</feature>
<dbReference type="Gene3D" id="1.25.40.10">
    <property type="entry name" value="Tetratricopeptide repeat domain"/>
    <property type="match status" value="3"/>
</dbReference>
<dbReference type="PANTHER" id="PTHR37422">
    <property type="entry name" value="TEICHURONIC ACID BIOSYNTHESIS PROTEIN TUAE"/>
    <property type="match status" value="1"/>
</dbReference>
<proteinExistence type="predicted"/>
<organism evidence="3 4">
    <name type="scientific">Candidatus Falkowbacteria bacterium RIFCSPLOWO2_12_FULL_45_10</name>
    <dbReference type="NCBI Taxonomy" id="1797990"/>
    <lineage>
        <taxon>Bacteria</taxon>
        <taxon>Candidatus Falkowiibacteriota</taxon>
    </lineage>
</organism>
<feature type="transmembrane region" description="Helical" evidence="2">
    <location>
        <begin position="51"/>
        <end position="69"/>
    </location>
</feature>
<keyword evidence="2" id="KW-1133">Transmembrane helix</keyword>
<protein>
    <submittedName>
        <fullName evidence="3">Uncharacterized protein</fullName>
    </submittedName>
</protein>
<feature type="transmembrane region" description="Helical" evidence="2">
    <location>
        <begin position="142"/>
        <end position="166"/>
    </location>
</feature>
<reference evidence="3 4" key="1">
    <citation type="journal article" date="2016" name="Nat. Commun.">
        <title>Thousands of microbial genomes shed light on interconnected biogeochemical processes in an aquifer system.</title>
        <authorList>
            <person name="Anantharaman K."/>
            <person name="Brown C.T."/>
            <person name="Hug L.A."/>
            <person name="Sharon I."/>
            <person name="Castelle C.J."/>
            <person name="Probst A.J."/>
            <person name="Thomas B.C."/>
            <person name="Singh A."/>
            <person name="Wilkins M.J."/>
            <person name="Karaoz U."/>
            <person name="Brodie E.L."/>
            <person name="Williams K.H."/>
            <person name="Hubbard S.S."/>
            <person name="Banfield J.F."/>
        </authorList>
    </citation>
    <scope>NUCLEOTIDE SEQUENCE [LARGE SCALE GENOMIC DNA]</scope>
</reference>
<dbReference type="Proteomes" id="UP000178682">
    <property type="component" value="Unassembled WGS sequence"/>
</dbReference>
<feature type="transmembrane region" description="Helical" evidence="2">
    <location>
        <begin position="423"/>
        <end position="440"/>
    </location>
</feature>
<feature type="repeat" description="TPR" evidence="1">
    <location>
        <begin position="766"/>
        <end position="799"/>
    </location>
</feature>
<feature type="transmembrane region" description="Helical" evidence="2">
    <location>
        <begin position="272"/>
        <end position="293"/>
    </location>
</feature>
<feature type="transmembrane region" description="Helical" evidence="2">
    <location>
        <begin position="112"/>
        <end position="130"/>
    </location>
</feature>
<feature type="transmembrane region" description="Helical" evidence="2">
    <location>
        <begin position="362"/>
        <end position="386"/>
    </location>
</feature>
<feature type="transmembrane region" description="Helical" evidence="2">
    <location>
        <begin position="398"/>
        <end position="417"/>
    </location>
</feature>
<feature type="transmembrane region" description="Helical" evidence="2">
    <location>
        <begin position="21"/>
        <end position="45"/>
    </location>
</feature>
<dbReference type="EMBL" id="MFFX01000053">
    <property type="protein sequence ID" value="OGF18341.1"/>
    <property type="molecule type" value="Genomic_DNA"/>
</dbReference>
<evidence type="ECO:0000256" key="2">
    <source>
        <dbReference type="SAM" id="Phobius"/>
    </source>
</evidence>
<accession>A0A1F5RW97</accession>
<feature type="transmembrane region" description="Helical" evidence="2">
    <location>
        <begin position="217"/>
        <end position="237"/>
    </location>
</feature>
<evidence type="ECO:0000313" key="4">
    <source>
        <dbReference type="Proteomes" id="UP000178682"/>
    </source>
</evidence>
<dbReference type="Pfam" id="PF13181">
    <property type="entry name" value="TPR_8"/>
    <property type="match status" value="2"/>
</dbReference>
<feature type="repeat" description="TPR" evidence="1">
    <location>
        <begin position="653"/>
        <end position="686"/>
    </location>
</feature>
<keyword evidence="2" id="KW-0472">Membrane</keyword>
<evidence type="ECO:0000313" key="3">
    <source>
        <dbReference type="EMBL" id="OGF18341.1"/>
    </source>
</evidence>
<keyword evidence="2" id="KW-0812">Transmembrane</keyword>
<dbReference type="InterPro" id="IPR051533">
    <property type="entry name" value="WaaL-like"/>
</dbReference>
<feature type="transmembrane region" description="Helical" evidence="2">
    <location>
        <begin position="461"/>
        <end position="486"/>
    </location>
</feature>
<sequence>MPKFFSFSREKSFLVRLCEAVITLTVALILFLLPLFFTGLVSQGIVFEKLVLFYLLVLLGLVAWITKGVAAGELTIIRTPLDLPIGALGVILLISSIFSVDKLTSFVGSYGATTKSFIAFVIYLIFYGLVVNNINYRRLKIFFWSLILGAVATIAYATLQVSGIFLLPWAITQTISFNPIGSSSSLGIYVAAMLPLLALAVPLAVKEDKRSLGGKLLAIGWTAIVALAALVALFLLFLLNNFVFWPAAILGMAIFLMFILSKVVRLRSADTFIPVVIFLALITFLVGGNFNLVNAQLPTEVSLSRDLSWRIAKESLKRDPLWGSGPATFDYAFVKYRGSEFNFSNLWDVRFDTAHGNFFESLATIGILGTASLVIISLILLSIVFIALSRSENKEVKVFLLGVFSSLVVLAANAALLTVAGSIILLIAVLGSLTMALVVINYPEKFKELKLSFRSSPKYALALAAIFLLVSAGVVVLFTSGFKIYLADFYANKANGTDSATAVNYLNKAIATADYQDEYYLRLSRLYIVMANKEANKGQSANLNSIQNYLSSAILTGKKAVDLTPNSVVNKESLALIYENAATYNIAGALEWAEKYYTEVTQLEPDNPTAYVRLALINMAHANQEAGAEEKNKFYAEAIKFYGQAISKKSNLAPAYYGIAIAYEKLNNYDQAIEEVGKAVTLAADNLDYRFELGRLYFNRGVRSQNLQQQQTKEIAAAADRGQTVIQEEKLSVQEEQSNQAVTFNNDLQVADAIFKNVIEISPKHANALYSLALIYETIGDKEQAKQYYGKLLDIVSDQPTKEAIVKKLQAL</sequence>
<dbReference type="SMART" id="SM00028">
    <property type="entry name" value="TPR"/>
    <property type="match status" value="3"/>
</dbReference>
<dbReference type="InterPro" id="IPR011990">
    <property type="entry name" value="TPR-like_helical_dom_sf"/>
</dbReference>
<dbReference type="PROSITE" id="PS50005">
    <property type="entry name" value="TPR"/>
    <property type="match status" value="2"/>
</dbReference>
<dbReference type="SUPFAM" id="SSF48452">
    <property type="entry name" value="TPR-like"/>
    <property type="match status" value="2"/>
</dbReference>
<gene>
    <name evidence="3" type="ORF">A3G56_01680</name>
</gene>
<keyword evidence="1" id="KW-0802">TPR repeat</keyword>
<dbReference type="AlphaFoldDB" id="A0A1F5RW97"/>
<feature type="transmembrane region" description="Helical" evidence="2">
    <location>
        <begin position="243"/>
        <end position="260"/>
    </location>
</feature>
<dbReference type="InterPro" id="IPR019734">
    <property type="entry name" value="TPR_rpt"/>
</dbReference>
<comment type="caution">
    <text evidence="3">The sequence shown here is derived from an EMBL/GenBank/DDBJ whole genome shotgun (WGS) entry which is preliminary data.</text>
</comment>
<dbReference type="PANTHER" id="PTHR37422:SF13">
    <property type="entry name" value="LIPOPOLYSACCHARIDE BIOSYNTHESIS PROTEIN PA4999-RELATED"/>
    <property type="match status" value="1"/>
</dbReference>
<evidence type="ECO:0000256" key="1">
    <source>
        <dbReference type="PROSITE-ProRule" id="PRU00339"/>
    </source>
</evidence>
<name>A0A1F5RW97_9BACT</name>